<reference evidence="8 9" key="1">
    <citation type="journal article" date="2016" name="C (Basel)">
        <title>Selective Growth of and Electricity Production by Marine Exoelectrogenic Bacteria in Self-Aggregated Hydrogel of Microbially Reduced Graphene Oxide.</title>
        <authorList>
            <person name="Yoshida N."/>
            <person name="Goto Y."/>
            <person name="Miyata Y."/>
        </authorList>
    </citation>
    <scope>NUCLEOTIDE SEQUENCE [LARGE SCALE GENOMIC DNA]</scope>
    <source>
        <strain evidence="8 9">NIT-T3</strain>
    </source>
</reference>
<keyword evidence="9" id="KW-1185">Reference proteome</keyword>
<evidence type="ECO:0000256" key="3">
    <source>
        <dbReference type="ARBA" id="ARBA00022694"/>
    </source>
</evidence>
<dbReference type="CDD" id="cd02573">
    <property type="entry name" value="PseudoU_synth_EcTruB"/>
    <property type="match status" value="1"/>
</dbReference>
<comment type="function">
    <text evidence="5">Responsible for synthesis of pseudouridine from uracil-55 in the psi GC loop of transfer RNAs.</text>
</comment>
<evidence type="ECO:0000256" key="5">
    <source>
        <dbReference type="HAMAP-Rule" id="MF_01080"/>
    </source>
</evidence>
<comment type="catalytic activity">
    <reaction evidence="1 5">
        <text>uridine(55) in tRNA = pseudouridine(55) in tRNA</text>
        <dbReference type="Rhea" id="RHEA:42532"/>
        <dbReference type="Rhea" id="RHEA-COMP:10101"/>
        <dbReference type="Rhea" id="RHEA-COMP:10102"/>
        <dbReference type="ChEBI" id="CHEBI:65314"/>
        <dbReference type="ChEBI" id="CHEBI:65315"/>
        <dbReference type="EC" id="5.4.99.25"/>
    </reaction>
</comment>
<proteinExistence type="inferred from homology"/>
<keyword evidence="4 5" id="KW-0413">Isomerase</keyword>
<dbReference type="EMBL" id="AP024355">
    <property type="protein sequence ID" value="BCR04831.1"/>
    <property type="molecule type" value="Genomic_DNA"/>
</dbReference>
<dbReference type="InterPro" id="IPR002501">
    <property type="entry name" value="PsdUridine_synth_N"/>
</dbReference>
<sequence>MDGLLIVDKPRGITSHDVVRQVRRALKTRKVGHAGTLDPLATGLLLVAVGEGTRVLQFLMEGDKTYRARLKLGETTDTQDSDGKVIEQRPWQGIGPQDVERACASFRGEIRQVPPMYSALKKDGVPLYRLARQGIEIEREERPVTIHRLEILQVELPAVAIEVDCSKGTYIRTLVHDIGQALGCGAHLTELRRTRSGLFSIERALTLEQLAEGVELAGHPAWLSLGEALGEYPAVQLVEEACRRLRNGIPPALDEVRGGENCRPGERALLYEGPRLLAIASFEPGRELEQRGDFRLLRVFNRG</sequence>
<feature type="active site" description="Nucleophile" evidence="5">
    <location>
        <position position="38"/>
    </location>
</feature>
<evidence type="ECO:0000313" key="8">
    <source>
        <dbReference type="EMBL" id="BCR04831.1"/>
    </source>
</evidence>
<evidence type="ECO:0000259" key="7">
    <source>
        <dbReference type="Pfam" id="PF16198"/>
    </source>
</evidence>
<feature type="domain" description="Pseudouridine synthase II N-terminal" evidence="6">
    <location>
        <begin position="23"/>
        <end position="171"/>
    </location>
</feature>
<protein>
    <recommendedName>
        <fullName evidence="5">tRNA pseudouridine synthase B</fullName>
        <ecNumber evidence="5">5.4.99.25</ecNumber>
    </recommendedName>
    <alternativeName>
        <fullName evidence="5">tRNA pseudouridine(55) synthase</fullName>
        <shortName evidence="5">Psi55 synthase</shortName>
    </alternativeName>
    <alternativeName>
        <fullName evidence="5">tRNA pseudouridylate synthase</fullName>
    </alternativeName>
    <alternativeName>
        <fullName evidence="5">tRNA-uridine isomerase</fullName>
    </alternativeName>
</protein>
<evidence type="ECO:0000256" key="2">
    <source>
        <dbReference type="ARBA" id="ARBA00005642"/>
    </source>
</evidence>
<dbReference type="InterPro" id="IPR014780">
    <property type="entry name" value="tRNA_psdUridine_synth_TruB"/>
</dbReference>
<reference evidence="8 9" key="2">
    <citation type="journal article" date="2021" name="Int. J. Syst. Evol. Microbiol.">
        <title>Isolation and Polyphasic Characterization of Desulfuromonas versatilis sp. Nov., an Electrogenic Bacteria Capable of Versatile Metabolism Isolated from a Graphene Oxide-Reducing Enrichment Culture.</title>
        <authorList>
            <person name="Xie L."/>
            <person name="Yoshida N."/>
            <person name="Ishii S."/>
            <person name="Meng L."/>
        </authorList>
    </citation>
    <scope>NUCLEOTIDE SEQUENCE [LARGE SCALE GENOMIC DNA]</scope>
    <source>
        <strain evidence="8 9">NIT-T3</strain>
    </source>
</reference>
<dbReference type="PANTHER" id="PTHR13767">
    <property type="entry name" value="TRNA-PSEUDOURIDINE SYNTHASE"/>
    <property type="match status" value="1"/>
</dbReference>
<dbReference type="Proteomes" id="UP001319827">
    <property type="component" value="Chromosome"/>
</dbReference>
<organism evidence="8 9">
    <name type="scientific">Desulfuromonas versatilis</name>
    <dbReference type="NCBI Taxonomy" id="2802975"/>
    <lineage>
        <taxon>Bacteria</taxon>
        <taxon>Pseudomonadati</taxon>
        <taxon>Thermodesulfobacteriota</taxon>
        <taxon>Desulfuromonadia</taxon>
        <taxon>Desulfuromonadales</taxon>
        <taxon>Desulfuromonadaceae</taxon>
        <taxon>Desulfuromonas</taxon>
    </lineage>
</organism>
<evidence type="ECO:0000256" key="4">
    <source>
        <dbReference type="ARBA" id="ARBA00023235"/>
    </source>
</evidence>
<evidence type="ECO:0000259" key="6">
    <source>
        <dbReference type="Pfam" id="PF01509"/>
    </source>
</evidence>
<dbReference type="InterPro" id="IPR032819">
    <property type="entry name" value="TruB_C"/>
</dbReference>
<dbReference type="PANTHER" id="PTHR13767:SF2">
    <property type="entry name" value="PSEUDOURIDYLATE SYNTHASE TRUB1"/>
    <property type="match status" value="1"/>
</dbReference>
<accession>A0ABM8HUT5</accession>
<dbReference type="Pfam" id="PF16198">
    <property type="entry name" value="TruB_C_2"/>
    <property type="match status" value="1"/>
</dbReference>
<evidence type="ECO:0000256" key="1">
    <source>
        <dbReference type="ARBA" id="ARBA00000385"/>
    </source>
</evidence>
<keyword evidence="3 5" id="KW-0819">tRNA processing</keyword>
<dbReference type="Pfam" id="PF01509">
    <property type="entry name" value="TruB_N"/>
    <property type="match status" value="1"/>
</dbReference>
<gene>
    <name evidence="5 8" type="primary">truB</name>
    <name evidence="8" type="ORF">DESUT3_19000</name>
</gene>
<dbReference type="HAMAP" id="MF_01080">
    <property type="entry name" value="TruB_bact"/>
    <property type="match status" value="1"/>
</dbReference>
<name>A0ABM8HUT5_9BACT</name>
<evidence type="ECO:0000313" key="9">
    <source>
        <dbReference type="Proteomes" id="UP001319827"/>
    </source>
</evidence>
<dbReference type="Gene3D" id="3.30.2350.10">
    <property type="entry name" value="Pseudouridine synthase"/>
    <property type="match status" value="1"/>
</dbReference>
<dbReference type="InterPro" id="IPR020103">
    <property type="entry name" value="PsdUridine_synth_cat_dom_sf"/>
</dbReference>
<dbReference type="SUPFAM" id="SSF55120">
    <property type="entry name" value="Pseudouridine synthase"/>
    <property type="match status" value="1"/>
</dbReference>
<dbReference type="EC" id="5.4.99.25" evidence="5"/>
<feature type="domain" description="tRNA pseudouridylate synthase B C-terminal" evidence="7">
    <location>
        <begin position="172"/>
        <end position="215"/>
    </location>
</feature>
<dbReference type="RefSeq" id="WP_221252279.1">
    <property type="nucleotide sequence ID" value="NZ_AP024355.1"/>
</dbReference>
<comment type="similarity">
    <text evidence="2 5">Belongs to the pseudouridine synthase TruB family. Type 1 subfamily.</text>
</comment>
<dbReference type="NCBIfam" id="TIGR00431">
    <property type="entry name" value="TruB"/>
    <property type="match status" value="1"/>
</dbReference>